<evidence type="ECO:0000313" key="2">
    <source>
        <dbReference type="EMBL" id="KAJ7654336.1"/>
    </source>
</evidence>
<feature type="signal peptide" evidence="1">
    <location>
        <begin position="1"/>
        <end position="19"/>
    </location>
</feature>
<proteinExistence type="predicted"/>
<accession>A0AAD7CN79</accession>
<evidence type="ECO:0008006" key="4">
    <source>
        <dbReference type="Google" id="ProtNLM"/>
    </source>
</evidence>
<sequence>MGTMRMVAIALTGMRIASACVCRATRIRVRVHVRRKYLSQRGATDPCTNSNGPIMLQPMNSILTMRRASGLLTKCHATDVPAHNRLTGARRKPLGSNSWAFISLFPFAQTLRWARSPRDSRTSRNSVRGWTSTIRVDVSNPELDRGCRPLIAVVLVQGEQKIGGFITLMFYEHGAGKHVTDTK</sequence>
<dbReference type="Proteomes" id="UP001221757">
    <property type="component" value="Unassembled WGS sequence"/>
</dbReference>
<dbReference type="EMBL" id="JARKIE010000322">
    <property type="protein sequence ID" value="KAJ7654336.1"/>
    <property type="molecule type" value="Genomic_DNA"/>
</dbReference>
<protein>
    <recommendedName>
        <fullName evidence="4">Secreted protein</fullName>
    </recommendedName>
</protein>
<organism evidence="2 3">
    <name type="scientific">Mycena rosella</name>
    <name type="common">Pink bonnet</name>
    <name type="synonym">Agaricus rosellus</name>
    <dbReference type="NCBI Taxonomy" id="1033263"/>
    <lineage>
        <taxon>Eukaryota</taxon>
        <taxon>Fungi</taxon>
        <taxon>Dikarya</taxon>
        <taxon>Basidiomycota</taxon>
        <taxon>Agaricomycotina</taxon>
        <taxon>Agaricomycetes</taxon>
        <taxon>Agaricomycetidae</taxon>
        <taxon>Agaricales</taxon>
        <taxon>Marasmiineae</taxon>
        <taxon>Mycenaceae</taxon>
        <taxon>Mycena</taxon>
    </lineage>
</organism>
<dbReference type="AlphaFoldDB" id="A0AAD7CN79"/>
<comment type="caution">
    <text evidence="2">The sequence shown here is derived from an EMBL/GenBank/DDBJ whole genome shotgun (WGS) entry which is preliminary data.</text>
</comment>
<gene>
    <name evidence="2" type="ORF">B0H17DRAFT_1186208</name>
</gene>
<keyword evidence="1" id="KW-0732">Signal</keyword>
<keyword evidence="3" id="KW-1185">Reference proteome</keyword>
<reference evidence="2" key="1">
    <citation type="submission" date="2023-03" db="EMBL/GenBank/DDBJ databases">
        <title>Massive genome expansion in bonnet fungi (Mycena s.s.) driven by repeated elements and novel gene families across ecological guilds.</title>
        <authorList>
            <consortium name="Lawrence Berkeley National Laboratory"/>
            <person name="Harder C.B."/>
            <person name="Miyauchi S."/>
            <person name="Viragh M."/>
            <person name="Kuo A."/>
            <person name="Thoen E."/>
            <person name="Andreopoulos B."/>
            <person name="Lu D."/>
            <person name="Skrede I."/>
            <person name="Drula E."/>
            <person name="Henrissat B."/>
            <person name="Morin E."/>
            <person name="Kohler A."/>
            <person name="Barry K."/>
            <person name="LaButti K."/>
            <person name="Morin E."/>
            <person name="Salamov A."/>
            <person name="Lipzen A."/>
            <person name="Mereny Z."/>
            <person name="Hegedus B."/>
            <person name="Baldrian P."/>
            <person name="Stursova M."/>
            <person name="Weitz H."/>
            <person name="Taylor A."/>
            <person name="Grigoriev I.V."/>
            <person name="Nagy L.G."/>
            <person name="Martin F."/>
            <person name="Kauserud H."/>
        </authorList>
    </citation>
    <scope>NUCLEOTIDE SEQUENCE</scope>
    <source>
        <strain evidence="2">CBHHK067</strain>
    </source>
</reference>
<evidence type="ECO:0000313" key="3">
    <source>
        <dbReference type="Proteomes" id="UP001221757"/>
    </source>
</evidence>
<feature type="chain" id="PRO_5042287431" description="Secreted protein" evidence="1">
    <location>
        <begin position="20"/>
        <end position="183"/>
    </location>
</feature>
<name>A0AAD7CN79_MYCRO</name>
<evidence type="ECO:0000256" key="1">
    <source>
        <dbReference type="SAM" id="SignalP"/>
    </source>
</evidence>